<gene>
    <name evidence="3" type="ORF">M422DRAFT_784854</name>
</gene>
<dbReference type="EMBL" id="KN837332">
    <property type="protein sequence ID" value="KIJ27516.1"/>
    <property type="molecule type" value="Genomic_DNA"/>
</dbReference>
<evidence type="ECO:0000313" key="4">
    <source>
        <dbReference type="Proteomes" id="UP000054279"/>
    </source>
</evidence>
<sequence>MSPAEIKDDMLAEFVQDLAYARCASAASLALVLYDYSITIATEIRYMWKREGTLGTCLYLLLRYLGILTTGLQAIVLFRLDLTPEVCHGYLYAQGILIESVISLSQITLIIRLYAVYNRSRYILLFFTAIGFSS</sequence>
<feature type="transmembrane region" description="Helical" evidence="1">
    <location>
        <begin position="90"/>
        <end position="115"/>
    </location>
</feature>
<dbReference type="Proteomes" id="UP000054279">
    <property type="component" value="Unassembled WGS sequence"/>
</dbReference>
<feature type="non-terminal residue" evidence="3">
    <location>
        <position position="134"/>
    </location>
</feature>
<feature type="domain" description="DUF6533" evidence="2">
    <location>
        <begin position="23"/>
        <end position="68"/>
    </location>
</feature>
<keyword evidence="1" id="KW-0812">Transmembrane</keyword>
<proteinExistence type="predicted"/>
<keyword evidence="1" id="KW-0472">Membrane</keyword>
<feature type="transmembrane region" description="Helical" evidence="1">
    <location>
        <begin position="57"/>
        <end position="78"/>
    </location>
</feature>
<keyword evidence="4" id="KW-1185">Reference proteome</keyword>
<keyword evidence="1" id="KW-1133">Transmembrane helix</keyword>
<dbReference type="Pfam" id="PF20151">
    <property type="entry name" value="DUF6533"/>
    <property type="match status" value="1"/>
</dbReference>
<dbReference type="InterPro" id="IPR045340">
    <property type="entry name" value="DUF6533"/>
</dbReference>
<dbReference type="HOGENOM" id="CLU_1901333_0_0_1"/>
<reference evidence="3 4" key="1">
    <citation type="submission" date="2014-06" db="EMBL/GenBank/DDBJ databases">
        <title>Evolutionary Origins and Diversification of the Mycorrhizal Mutualists.</title>
        <authorList>
            <consortium name="DOE Joint Genome Institute"/>
            <consortium name="Mycorrhizal Genomics Consortium"/>
            <person name="Kohler A."/>
            <person name="Kuo A."/>
            <person name="Nagy L.G."/>
            <person name="Floudas D."/>
            <person name="Copeland A."/>
            <person name="Barry K.W."/>
            <person name="Cichocki N."/>
            <person name="Veneault-Fourrey C."/>
            <person name="LaButti K."/>
            <person name="Lindquist E.A."/>
            <person name="Lipzen A."/>
            <person name="Lundell T."/>
            <person name="Morin E."/>
            <person name="Murat C."/>
            <person name="Riley R."/>
            <person name="Ohm R."/>
            <person name="Sun H."/>
            <person name="Tunlid A."/>
            <person name="Henrissat B."/>
            <person name="Grigoriev I.V."/>
            <person name="Hibbett D.S."/>
            <person name="Martin F."/>
        </authorList>
    </citation>
    <scope>NUCLEOTIDE SEQUENCE [LARGE SCALE GENOMIC DNA]</scope>
    <source>
        <strain evidence="3 4">SS14</strain>
    </source>
</reference>
<evidence type="ECO:0000259" key="2">
    <source>
        <dbReference type="Pfam" id="PF20151"/>
    </source>
</evidence>
<dbReference type="AlphaFoldDB" id="A0A0C9UPY8"/>
<protein>
    <recommendedName>
        <fullName evidence="2">DUF6533 domain-containing protein</fullName>
    </recommendedName>
</protein>
<accession>A0A0C9UPY8</accession>
<organism evidence="3 4">
    <name type="scientific">Sphaerobolus stellatus (strain SS14)</name>
    <dbReference type="NCBI Taxonomy" id="990650"/>
    <lineage>
        <taxon>Eukaryota</taxon>
        <taxon>Fungi</taxon>
        <taxon>Dikarya</taxon>
        <taxon>Basidiomycota</taxon>
        <taxon>Agaricomycotina</taxon>
        <taxon>Agaricomycetes</taxon>
        <taxon>Phallomycetidae</taxon>
        <taxon>Geastrales</taxon>
        <taxon>Sphaerobolaceae</taxon>
        <taxon>Sphaerobolus</taxon>
    </lineage>
</organism>
<evidence type="ECO:0000313" key="3">
    <source>
        <dbReference type="EMBL" id="KIJ27516.1"/>
    </source>
</evidence>
<name>A0A0C9UPY8_SPHS4</name>
<evidence type="ECO:0000256" key="1">
    <source>
        <dbReference type="SAM" id="Phobius"/>
    </source>
</evidence>